<dbReference type="PROSITE" id="PS51257">
    <property type="entry name" value="PROKAR_LIPOPROTEIN"/>
    <property type="match status" value="1"/>
</dbReference>
<dbReference type="Proteomes" id="UP001499959">
    <property type="component" value="Unassembled WGS sequence"/>
</dbReference>
<keyword evidence="1" id="KW-0732">Signal</keyword>
<evidence type="ECO:0008006" key="4">
    <source>
        <dbReference type="Google" id="ProtNLM"/>
    </source>
</evidence>
<dbReference type="EMBL" id="BAABJE010000017">
    <property type="protein sequence ID" value="GAA4803431.1"/>
    <property type="molecule type" value="Genomic_DNA"/>
</dbReference>
<reference evidence="3" key="1">
    <citation type="journal article" date="2019" name="Int. J. Syst. Evol. Microbiol.">
        <title>The Global Catalogue of Microorganisms (GCM) 10K type strain sequencing project: providing services to taxonomists for standard genome sequencing and annotation.</title>
        <authorList>
            <consortium name="The Broad Institute Genomics Platform"/>
            <consortium name="The Broad Institute Genome Sequencing Center for Infectious Disease"/>
            <person name="Wu L."/>
            <person name="Ma J."/>
        </authorList>
    </citation>
    <scope>NUCLEOTIDE SEQUENCE [LARGE SCALE GENOMIC DNA]</scope>
    <source>
        <strain evidence="3">JCM 18204</strain>
    </source>
</reference>
<sequence>MRLSGLPSLPFGAAAVCVAMLCVATACASAQSRVRAADASAFPLRLCLSPDAATRAGLSRGDVGLEVALRHRVPQLRYTPAFRVFAVQANGVRQEIHAFGMQPDIVERGRPVTQRFAVDLRGHALTPDARGRICFEIERADGSPGEAAPPAMDVSIGWRSSRVP</sequence>
<feature type="chain" id="PRO_5046021805" description="DUF4426 domain-containing protein" evidence="1">
    <location>
        <begin position="29"/>
        <end position="164"/>
    </location>
</feature>
<gene>
    <name evidence="2" type="ORF">GCM10023307_32800</name>
</gene>
<name>A0ABP9C1G3_9GAMM</name>
<evidence type="ECO:0000313" key="3">
    <source>
        <dbReference type="Proteomes" id="UP001499959"/>
    </source>
</evidence>
<keyword evidence="3" id="KW-1185">Reference proteome</keyword>
<organism evidence="2 3">
    <name type="scientific">Lysobacter hankyongensis</name>
    <dbReference type="NCBI Taxonomy" id="1176535"/>
    <lineage>
        <taxon>Bacteria</taxon>
        <taxon>Pseudomonadati</taxon>
        <taxon>Pseudomonadota</taxon>
        <taxon>Gammaproteobacteria</taxon>
        <taxon>Lysobacterales</taxon>
        <taxon>Lysobacteraceae</taxon>
        <taxon>Lysobacter</taxon>
    </lineage>
</organism>
<evidence type="ECO:0000313" key="2">
    <source>
        <dbReference type="EMBL" id="GAA4803431.1"/>
    </source>
</evidence>
<proteinExistence type="predicted"/>
<evidence type="ECO:0000256" key="1">
    <source>
        <dbReference type="SAM" id="SignalP"/>
    </source>
</evidence>
<comment type="caution">
    <text evidence="2">The sequence shown here is derived from an EMBL/GenBank/DDBJ whole genome shotgun (WGS) entry which is preliminary data.</text>
</comment>
<dbReference type="RefSeq" id="WP_345304431.1">
    <property type="nucleotide sequence ID" value="NZ_BAABJE010000017.1"/>
</dbReference>
<accession>A0ABP9C1G3</accession>
<protein>
    <recommendedName>
        <fullName evidence="4">DUF4426 domain-containing protein</fullName>
    </recommendedName>
</protein>
<feature type="signal peptide" evidence="1">
    <location>
        <begin position="1"/>
        <end position="28"/>
    </location>
</feature>